<gene>
    <name evidence="1" type="ORF">LPB04_15950</name>
</gene>
<accession>A0A7L9UCM2</accession>
<dbReference type="Proteomes" id="UP000593875">
    <property type="component" value="Chromosome"/>
</dbReference>
<keyword evidence="2" id="KW-1185">Reference proteome</keyword>
<evidence type="ECO:0000313" key="1">
    <source>
        <dbReference type="EMBL" id="QOL52199.1"/>
    </source>
</evidence>
<name>A0A7L9UCM2_9BURK</name>
<evidence type="ECO:0000313" key="2">
    <source>
        <dbReference type="Proteomes" id="UP000593875"/>
    </source>
</evidence>
<dbReference type="EMBL" id="CP062941">
    <property type="protein sequence ID" value="QOL52199.1"/>
    <property type="molecule type" value="Genomic_DNA"/>
</dbReference>
<proteinExistence type="predicted"/>
<reference evidence="1 2" key="1">
    <citation type="submission" date="2020-10" db="EMBL/GenBank/DDBJ databases">
        <title>Genome sequencing of Massilia sp. LPB0304.</title>
        <authorList>
            <person name="Kim J."/>
        </authorList>
    </citation>
    <scope>NUCLEOTIDE SEQUENCE [LARGE SCALE GENOMIC DNA]</scope>
    <source>
        <strain evidence="1 2">LPB0304</strain>
    </source>
</reference>
<dbReference type="RefSeq" id="WP_193689166.1">
    <property type="nucleotide sequence ID" value="NZ_CP062941.1"/>
</dbReference>
<sequence>MRSYSAKAIYEQGLSTVPDFTQWLVEEGIESMSLNPDSVIETWQKLAKM</sequence>
<protein>
    <submittedName>
        <fullName evidence="1">Uncharacterized protein</fullName>
    </submittedName>
</protein>
<organism evidence="1 2">
    <name type="scientific">Massilia litorea</name>
    <dbReference type="NCBI Taxonomy" id="2769491"/>
    <lineage>
        <taxon>Bacteria</taxon>
        <taxon>Pseudomonadati</taxon>
        <taxon>Pseudomonadota</taxon>
        <taxon>Betaproteobacteria</taxon>
        <taxon>Burkholderiales</taxon>
        <taxon>Oxalobacteraceae</taxon>
        <taxon>Telluria group</taxon>
        <taxon>Massilia</taxon>
    </lineage>
</organism>
<dbReference type="KEGG" id="mlir:LPB04_15950"/>
<dbReference type="AlphaFoldDB" id="A0A7L9UCM2"/>